<dbReference type="EMBL" id="JAFNLL010000031">
    <property type="protein sequence ID" value="MBO1268927.1"/>
    <property type="molecule type" value="Genomic_DNA"/>
</dbReference>
<dbReference type="SUPFAM" id="SSF55031">
    <property type="entry name" value="Bacterial exopeptidase dimerisation domain"/>
    <property type="match status" value="1"/>
</dbReference>
<evidence type="ECO:0000313" key="8">
    <source>
        <dbReference type="Proteomes" id="UP000664164"/>
    </source>
</evidence>
<dbReference type="SUPFAM" id="SSF53187">
    <property type="entry name" value="Zn-dependent exopeptidases"/>
    <property type="match status" value="1"/>
</dbReference>
<dbReference type="AlphaFoldDB" id="A0A939HJ19"/>
<organism evidence="7 8">
    <name type="scientific">Arthrobacter cavernae</name>
    <dbReference type="NCBI Taxonomy" id="2817681"/>
    <lineage>
        <taxon>Bacteria</taxon>
        <taxon>Bacillati</taxon>
        <taxon>Actinomycetota</taxon>
        <taxon>Actinomycetes</taxon>
        <taxon>Micrococcales</taxon>
        <taxon>Micrococcaceae</taxon>
        <taxon>Arthrobacter</taxon>
    </lineage>
</organism>
<dbReference type="NCBIfam" id="NF005913">
    <property type="entry name" value="PRK07906.1"/>
    <property type="match status" value="1"/>
</dbReference>
<keyword evidence="5" id="KW-0862">Zinc</keyword>
<proteinExistence type="inferred from homology"/>
<feature type="domain" description="Peptidase M20 dimerisation" evidence="6">
    <location>
        <begin position="190"/>
        <end position="325"/>
    </location>
</feature>
<comment type="caution">
    <text evidence="7">The sequence shown here is derived from an EMBL/GenBank/DDBJ whole genome shotgun (WGS) entry which is preliminary data.</text>
</comment>
<gene>
    <name evidence="7" type="ORF">J1902_13270</name>
</gene>
<dbReference type="PANTHER" id="PTHR43808">
    <property type="entry name" value="ACETYLORNITHINE DEACETYLASE"/>
    <property type="match status" value="1"/>
</dbReference>
<dbReference type="Gene3D" id="3.40.630.10">
    <property type="entry name" value="Zn peptidases"/>
    <property type="match status" value="1"/>
</dbReference>
<evidence type="ECO:0000256" key="5">
    <source>
        <dbReference type="ARBA" id="ARBA00022833"/>
    </source>
</evidence>
<comment type="similarity">
    <text evidence="2">Belongs to the peptidase M20A family.</text>
</comment>
<dbReference type="InterPro" id="IPR011650">
    <property type="entry name" value="Peptidase_M20_dimer"/>
</dbReference>
<dbReference type="Gene3D" id="3.30.70.360">
    <property type="match status" value="1"/>
</dbReference>
<evidence type="ECO:0000256" key="1">
    <source>
        <dbReference type="ARBA" id="ARBA00001947"/>
    </source>
</evidence>
<dbReference type="Pfam" id="PF01546">
    <property type="entry name" value="Peptidase_M20"/>
    <property type="match status" value="1"/>
</dbReference>
<keyword evidence="4" id="KW-0378">Hydrolase</keyword>
<dbReference type="Pfam" id="PF07687">
    <property type="entry name" value="M20_dimer"/>
    <property type="match status" value="1"/>
</dbReference>
<evidence type="ECO:0000256" key="4">
    <source>
        <dbReference type="ARBA" id="ARBA00022801"/>
    </source>
</evidence>
<evidence type="ECO:0000256" key="2">
    <source>
        <dbReference type="ARBA" id="ARBA00006247"/>
    </source>
</evidence>
<dbReference type="InterPro" id="IPR050072">
    <property type="entry name" value="Peptidase_M20A"/>
</dbReference>
<dbReference type="InterPro" id="IPR002933">
    <property type="entry name" value="Peptidase_M20"/>
</dbReference>
<dbReference type="InterPro" id="IPR001261">
    <property type="entry name" value="ArgE/DapE_CS"/>
</dbReference>
<name>A0A939HJ19_9MICC</name>
<sequence>MAAEAVEFCRQLIRIDSTNTGDPATTGDGESRCASYIQSLLAETGLEGQWHEKLPGRGNLVVRMEGSDPEAPALLVHGHTDVVPADLADWTVDPFSGEVRDGFIWGRGAVDMKDMVAMTVAAVRQLRREGFVPQRDIVFVADEEIAGEYGARFLVDEHPELFRGVTEAIGEIGGFSLQLREDLRVYLLGVAEKGVAWATLTARGTTGHGSIVPNDANAVARLSAALARISSHEWPLVLGPSVSALVEQLGEALGRPLDINRLDDELDSLGPLAAMLRPGLRTSTAPTQFHAGYKTNVVPGTATATVDCRIAPGTDDEFKEQFMELLGPGIEVAWEEGRSLEAPASGALLDAMKAAITAVDPAGRGVPFVMSGATDAKAFSRLGINCYGFSPLRLPENFDFAGMFHGIDERVPVTALQAGTRILHRFLSTQ</sequence>
<protein>
    <submittedName>
        <fullName evidence="7">M20/M25/M40 family metallo-hydrolase</fullName>
    </submittedName>
</protein>
<dbReference type="FunFam" id="1.10.150.900:FF:000002">
    <property type="entry name" value="M20/M25/M40 family peptidase"/>
    <property type="match status" value="1"/>
</dbReference>
<keyword evidence="3" id="KW-0479">Metal-binding</keyword>
<dbReference type="Proteomes" id="UP000664164">
    <property type="component" value="Unassembled WGS sequence"/>
</dbReference>
<reference evidence="7" key="1">
    <citation type="submission" date="2021-03" db="EMBL/GenBank/DDBJ databases">
        <title>A new species, PO-11, isolated from a karst cave deposit.</title>
        <authorList>
            <person name="Zhaoxiaoyong W."/>
        </authorList>
    </citation>
    <scope>NUCLEOTIDE SEQUENCE</scope>
    <source>
        <strain evidence="7">PO-11</strain>
    </source>
</reference>
<keyword evidence="8" id="KW-1185">Reference proteome</keyword>
<evidence type="ECO:0000313" key="7">
    <source>
        <dbReference type="EMBL" id="MBO1268927.1"/>
    </source>
</evidence>
<dbReference type="PANTHER" id="PTHR43808:SF8">
    <property type="entry name" value="PEPTIDASE M20 DIMERISATION DOMAIN-CONTAINING PROTEIN"/>
    <property type="match status" value="1"/>
</dbReference>
<dbReference type="GO" id="GO:0016787">
    <property type="term" value="F:hydrolase activity"/>
    <property type="evidence" value="ECO:0007669"/>
    <property type="project" value="UniProtKB-KW"/>
</dbReference>
<comment type="cofactor">
    <cofactor evidence="1">
        <name>Zn(2+)</name>
        <dbReference type="ChEBI" id="CHEBI:29105"/>
    </cofactor>
</comment>
<dbReference type="Gene3D" id="1.10.150.900">
    <property type="match status" value="1"/>
</dbReference>
<dbReference type="PROSITE" id="PS00758">
    <property type="entry name" value="ARGE_DAPE_CPG2_1"/>
    <property type="match status" value="1"/>
</dbReference>
<dbReference type="PIRSF" id="PIRSF036696">
    <property type="entry name" value="ACY-1"/>
    <property type="match status" value="1"/>
</dbReference>
<evidence type="ECO:0000256" key="3">
    <source>
        <dbReference type="ARBA" id="ARBA00022723"/>
    </source>
</evidence>
<evidence type="ECO:0000259" key="6">
    <source>
        <dbReference type="Pfam" id="PF07687"/>
    </source>
</evidence>
<dbReference type="GO" id="GO:0046872">
    <property type="term" value="F:metal ion binding"/>
    <property type="evidence" value="ECO:0007669"/>
    <property type="project" value="UniProtKB-KW"/>
</dbReference>
<accession>A0A939HJ19</accession>
<dbReference type="InterPro" id="IPR036264">
    <property type="entry name" value="Bact_exopeptidase_dim_dom"/>
</dbReference>